<feature type="transmembrane region" description="Helical" evidence="8">
    <location>
        <begin position="308"/>
        <end position="326"/>
    </location>
</feature>
<evidence type="ECO:0000313" key="9">
    <source>
        <dbReference type="EMBL" id="MBD7939421.1"/>
    </source>
</evidence>
<keyword evidence="7 8" id="KW-0472">Membrane</keyword>
<keyword evidence="5 8" id="KW-0812">Transmembrane</keyword>
<dbReference type="Proteomes" id="UP000657931">
    <property type="component" value="Unassembled WGS sequence"/>
</dbReference>
<keyword evidence="3" id="KW-0813">Transport</keyword>
<evidence type="ECO:0000256" key="1">
    <source>
        <dbReference type="ARBA" id="ARBA00004141"/>
    </source>
</evidence>
<evidence type="ECO:0000256" key="2">
    <source>
        <dbReference type="ARBA" id="ARBA00007998"/>
    </source>
</evidence>
<dbReference type="RefSeq" id="WP_191817086.1">
    <property type="nucleotide sequence ID" value="NZ_JACSQT010000016.1"/>
</dbReference>
<comment type="similarity">
    <text evidence="2">Belongs to the amino acid-polyamine-organocation (APC) superfamily. Spore germination protein (SGP) (TC 2.A.3.9) family.</text>
</comment>
<gene>
    <name evidence="9" type="ORF">H9655_20465</name>
</gene>
<organism evidence="9 10">
    <name type="scientific">Cytobacillus stercorigallinarum</name>
    <dbReference type="NCBI Taxonomy" id="2762240"/>
    <lineage>
        <taxon>Bacteria</taxon>
        <taxon>Bacillati</taxon>
        <taxon>Bacillota</taxon>
        <taxon>Bacilli</taxon>
        <taxon>Bacillales</taxon>
        <taxon>Bacillaceae</taxon>
        <taxon>Cytobacillus</taxon>
    </lineage>
</organism>
<feature type="transmembrane region" description="Helical" evidence="8">
    <location>
        <begin position="338"/>
        <end position="357"/>
    </location>
</feature>
<comment type="caution">
    <text evidence="9">The sequence shown here is derived from an EMBL/GenBank/DDBJ whole genome shotgun (WGS) entry which is preliminary data.</text>
</comment>
<comment type="subcellular location">
    <subcellularLocation>
        <location evidence="1">Membrane</location>
        <topology evidence="1">Multi-pass membrane protein</topology>
    </subcellularLocation>
</comment>
<dbReference type="NCBIfam" id="TIGR00912">
    <property type="entry name" value="2A0309"/>
    <property type="match status" value="1"/>
</dbReference>
<feature type="transmembrane region" description="Helical" evidence="8">
    <location>
        <begin position="45"/>
        <end position="64"/>
    </location>
</feature>
<evidence type="ECO:0000313" key="10">
    <source>
        <dbReference type="Proteomes" id="UP000657931"/>
    </source>
</evidence>
<feature type="transmembrane region" description="Helical" evidence="8">
    <location>
        <begin position="12"/>
        <end position="33"/>
    </location>
</feature>
<feature type="transmembrane region" description="Helical" evidence="8">
    <location>
        <begin position="274"/>
        <end position="296"/>
    </location>
</feature>
<dbReference type="InterPro" id="IPR004761">
    <property type="entry name" value="Spore_GerAB"/>
</dbReference>
<accession>A0ABR8QV49</accession>
<protein>
    <submittedName>
        <fullName evidence="9">GerAB/ArcD/ProY family transporter</fullName>
    </submittedName>
</protein>
<dbReference type="PANTHER" id="PTHR34975">
    <property type="entry name" value="SPORE GERMINATION PROTEIN A2"/>
    <property type="match status" value="1"/>
</dbReference>
<sequence>MQSQTIPNNLKISPYLVFYVIISMQIGIGVLGYQRIIADYAGHDAWISILILGSYIHLVLWMMYKLCEMVNGDIITVHEFLFGRFISKVVSFAFILFYIIYLLSFILNFIEVIQIWMFPDINNFVFSLFFLLLSIYIVYGGLRTVVGICFFGTILPVYLIFTFTFTLKYADFTHLLPIWEHNITELLQASYHMSLTSVGFEAILFIYPFINKPEKSKKWAHIGVATTTIFYTVLAIIAFSYFSKKQLENTIWATLSMWQMVQFPFVERFEYIGVANWCLILLPNICLSLWVASRLLKRATKLKQRKGAILISTIAVIIVTLFEKGVDIESFNNIVEQMTVAFVFVYIPLLYCLSLIIKKVKT</sequence>
<dbReference type="Gene3D" id="1.20.1740.10">
    <property type="entry name" value="Amino acid/polyamine transporter I"/>
    <property type="match status" value="1"/>
</dbReference>
<keyword evidence="6 8" id="KW-1133">Transmembrane helix</keyword>
<evidence type="ECO:0000256" key="8">
    <source>
        <dbReference type="SAM" id="Phobius"/>
    </source>
</evidence>
<evidence type="ECO:0000256" key="3">
    <source>
        <dbReference type="ARBA" id="ARBA00022448"/>
    </source>
</evidence>
<name>A0ABR8QV49_9BACI</name>
<dbReference type="PANTHER" id="PTHR34975:SF2">
    <property type="entry name" value="SPORE GERMINATION PROTEIN A2"/>
    <property type="match status" value="1"/>
</dbReference>
<evidence type="ECO:0000256" key="5">
    <source>
        <dbReference type="ARBA" id="ARBA00022692"/>
    </source>
</evidence>
<dbReference type="EMBL" id="JACSQT010000016">
    <property type="protein sequence ID" value="MBD7939421.1"/>
    <property type="molecule type" value="Genomic_DNA"/>
</dbReference>
<evidence type="ECO:0000256" key="6">
    <source>
        <dbReference type="ARBA" id="ARBA00022989"/>
    </source>
</evidence>
<reference evidence="9 10" key="1">
    <citation type="submission" date="2020-08" db="EMBL/GenBank/DDBJ databases">
        <title>A Genomic Blueprint of the Chicken Gut Microbiome.</title>
        <authorList>
            <person name="Gilroy R."/>
            <person name="Ravi A."/>
            <person name="Getino M."/>
            <person name="Pursley I."/>
            <person name="Horton D.L."/>
            <person name="Alikhan N.-F."/>
            <person name="Baker D."/>
            <person name="Gharbi K."/>
            <person name="Hall N."/>
            <person name="Watson M."/>
            <person name="Adriaenssens E.M."/>
            <person name="Foster-Nyarko E."/>
            <person name="Jarju S."/>
            <person name="Secka A."/>
            <person name="Antonio M."/>
            <person name="Oren A."/>
            <person name="Chaudhuri R."/>
            <person name="La Ragione R.M."/>
            <person name="Hildebrand F."/>
            <person name="Pallen M.J."/>
        </authorList>
    </citation>
    <scope>NUCLEOTIDE SEQUENCE [LARGE SCALE GENOMIC DNA]</scope>
    <source>
        <strain evidence="9 10">Sa5YUA1</strain>
    </source>
</reference>
<dbReference type="Pfam" id="PF03845">
    <property type="entry name" value="Spore_permease"/>
    <property type="match status" value="1"/>
</dbReference>
<feature type="transmembrane region" description="Helical" evidence="8">
    <location>
        <begin position="121"/>
        <end position="139"/>
    </location>
</feature>
<evidence type="ECO:0000256" key="4">
    <source>
        <dbReference type="ARBA" id="ARBA00022544"/>
    </source>
</evidence>
<proteinExistence type="inferred from homology"/>
<keyword evidence="4" id="KW-0309">Germination</keyword>
<feature type="transmembrane region" description="Helical" evidence="8">
    <location>
        <begin position="222"/>
        <end position="242"/>
    </location>
</feature>
<feature type="transmembrane region" description="Helical" evidence="8">
    <location>
        <begin position="189"/>
        <end position="210"/>
    </location>
</feature>
<feature type="transmembrane region" description="Helical" evidence="8">
    <location>
        <begin position="146"/>
        <end position="169"/>
    </location>
</feature>
<feature type="transmembrane region" description="Helical" evidence="8">
    <location>
        <begin position="85"/>
        <end position="109"/>
    </location>
</feature>
<evidence type="ECO:0000256" key="7">
    <source>
        <dbReference type="ARBA" id="ARBA00023136"/>
    </source>
</evidence>
<keyword evidence="10" id="KW-1185">Reference proteome</keyword>